<dbReference type="AlphaFoldDB" id="A0AAW1R0V3"/>
<accession>A0AAW1R0V3</accession>
<sequence>MARPKSAKRKHARQSGVSVQPSASFERDLADFKSQRMPVSFAPKSAAPYRTRPLGHDGLIAAVHPRAAPAGASPYGFGAKGARFDPAFIEQVPADQGFDFGVQGQAQYPAEDAEPPGYFGREVDQMSLGNVYRERPPEYVQFLQEQFEIEMGNRVKHMEALKEASVRQGARADQEKKRAMNKISGIDNNIRNTVGLNRQYRDWKARKEQETYDLEQDRLYRIEQARVAAEAHRRQVKEERDREAAAAVQRAEDAKREKERVRLAKLAADAEAKRVEDARKEREKKEAEAAAAAAKVLEAKKGKVKAQRDKESARRSKPGKVAAIDNSEYFARLKKAGPKVDDKGQTIKHAIAKDRAGYTGKKDVQVFADERAKLAGFVSSALANMDAPRKAKGKSKSADPMSRATVFSSLDRKVQGPALDFKVEAKRAREAAEFQNAMAGLDVKPCSRKGVSRSAGSLHGKSKIYSSLDRLATGPTADFKAEGKRAREAAEFQKAMAGLDINPKKARKTARSAGSLHGKSKIYSSTDRVKGRPAPDFGSDLAALAEKRRAVQVQEAVRQAPTEILPALKAPLTATGVPIPLTSAGEADNCTLDYVHRKGQTRPRLRRTCCTPKLARDGTTRKVCRKRLLD</sequence>
<keyword evidence="3" id="KW-1185">Reference proteome</keyword>
<feature type="region of interest" description="Disordered" evidence="1">
    <location>
        <begin position="1"/>
        <end position="29"/>
    </location>
</feature>
<feature type="region of interest" description="Disordered" evidence="1">
    <location>
        <begin position="299"/>
        <end position="320"/>
    </location>
</feature>
<evidence type="ECO:0000256" key="1">
    <source>
        <dbReference type="SAM" id="MobiDB-lite"/>
    </source>
</evidence>
<protein>
    <submittedName>
        <fullName evidence="2">Uncharacterized protein</fullName>
    </submittedName>
</protein>
<name>A0AAW1R0V3_9CHLO</name>
<comment type="caution">
    <text evidence="2">The sequence shown here is derived from an EMBL/GenBank/DDBJ whole genome shotgun (WGS) entry which is preliminary data.</text>
</comment>
<organism evidence="2 3">
    <name type="scientific">Apatococcus lobatus</name>
    <dbReference type="NCBI Taxonomy" id="904363"/>
    <lineage>
        <taxon>Eukaryota</taxon>
        <taxon>Viridiplantae</taxon>
        <taxon>Chlorophyta</taxon>
        <taxon>core chlorophytes</taxon>
        <taxon>Trebouxiophyceae</taxon>
        <taxon>Chlorellales</taxon>
        <taxon>Chlorellaceae</taxon>
        <taxon>Apatococcus</taxon>
    </lineage>
</organism>
<dbReference type="EMBL" id="JALJOS010000019">
    <property type="protein sequence ID" value="KAK9827093.1"/>
    <property type="molecule type" value="Genomic_DNA"/>
</dbReference>
<evidence type="ECO:0000313" key="3">
    <source>
        <dbReference type="Proteomes" id="UP001438707"/>
    </source>
</evidence>
<proteinExistence type="predicted"/>
<feature type="compositionally biased region" description="Basic and acidic residues" evidence="1">
    <location>
        <begin position="299"/>
        <end position="314"/>
    </location>
</feature>
<feature type="compositionally biased region" description="Basic residues" evidence="1">
    <location>
        <begin position="1"/>
        <end position="13"/>
    </location>
</feature>
<dbReference type="Proteomes" id="UP001438707">
    <property type="component" value="Unassembled WGS sequence"/>
</dbReference>
<reference evidence="2 3" key="1">
    <citation type="journal article" date="2024" name="Nat. Commun.">
        <title>Phylogenomics reveals the evolutionary origins of lichenization in chlorophyte algae.</title>
        <authorList>
            <person name="Puginier C."/>
            <person name="Libourel C."/>
            <person name="Otte J."/>
            <person name="Skaloud P."/>
            <person name="Haon M."/>
            <person name="Grisel S."/>
            <person name="Petersen M."/>
            <person name="Berrin J.G."/>
            <person name="Delaux P.M."/>
            <person name="Dal Grande F."/>
            <person name="Keller J."/>
        </authorList>
    </citation>
    <scope>NUCLEOTIDE SEQUENCE [LARGE SCALE GENOMIC DNA]</scope>
    <source>
        <strain evidence="2 3">SAG 2145</strain>
    </source>
</reference>
<evidence type="ECO:0000313" key="2">
    <source>
        <dbReference type="EMBL" id="KAK9827093.1"/>
    </source>
</evidence>
<gene>
    <name evidence="2" type="ORF">WJX74_006282</name>
</gene>